<dbReference type="AlphaFoldDB" id="A0A9Q0LJC1"/>
<dbReference type="GO" id="GO:0016477">
    <property type="term" value="P:cell migration"/>
    <property type="evidence" value="ECO:0007669"/>
    <property type="project" value="TreeGrafter"/>
</dbReference>
<accession>A0A9Q0LJC1</accession>
<feature type="region of interest" description="Disordered" evidence="2">
    <location>
        <begin position="1123"/>
        <end position="1153"/>
    </location>
</feature>
<evidence type="ECO:0000256" key="1">
    <source>
        <dbReference type="ARBA" id="ARBA00037947"/>
    </source>
</evidence>
<evidence type="ECO:0000256" key="2">
    <source>
        <dbReference type="SAM" id="MobiDB-lite"/>
    </source>
</evidence>
<evidence type="ECO:0000313" key="4">
    <source>
        <dbReference type="Proteomes" id="UP001149090"/>
    </source>
</evidence>
<evidence type="ECO:0000313" key="3">
    <source>
        <dbReference type="EMBL" id="KAJ5073967.1"/>
    </source>
</evidence>
<feature type="compositionally biased region" description="Polar residues" evidence="2">
    <location>
        <begin position="1144"/>
        <end position="1153"/>
    </location>
</feature>
<dbReference type="GO" id="GO:0030031">
    <property type="term" value="P:cell projection assembly"/>
    <property type="evidence" value="ECO:0007669"/>
    <property type="project" value="TreeGrafter"/>
</dbReference>
<dbReference type="GO" id="GO:0000902">
    <property type="term" value="P:cell morphogenesis"/>
    <property type="evidence" value="ECO:0007669"/>
    <property type="project" value="TreeGrafter"/>
</dbReference>
<dbReference type="EMBL" id="JAPDFW010000071">
    <property type="protein sequence ID" value="KAJ5073967.1"/>
    <property type="molecule type" value="Genomic_DNA"/>
</dbReference>
<dbReference type="PANTHER" id="PTHR12093">
    <property type="entry name" value="NCK-ASSOCIATED PROTEIN 1"/>
    <property type="match status" value="1"/>
</dbReference>
<reference evidence="3" key="1">
    <citation type="submission" date="2022-10" db="EMBL/GenBank/DDBJ databases">
        <title>Novel sulphate-reducing endosymbionts in the free-living metamonad Anaeramoeba.</title>
        <authorList>
            <person name="Jerlstrom-Hultqvist J."/>
            <person name="Cepicka I."/>
            <person name="Gallot-Lavallee L."/>
            <person name="Salas-Leiva D."/>
            <person name="Curtis B.A."/>
            <person name="Zahonova K."/>
            <person name="Pipaliya S."/>
            <person name="Dacks J."/>
            <person name="Roger A.J."/>
        </authorList>
    </citation>
    <scope>NUCLEOTIDE SEQUENCE</scope>
    <source>
        <strain evidence="3">BMAN</strain>
    </source>
</reference>
<dbReference type="Proteomes" id="UP001149090">
    <property type="component" value="Unassembled WGS sequence"/>
</dbReference>
<comment type="caution">
    <text evidence="3">The sequence shown here is derived from an EMBL/GenBank/DDBJ whole genome shotgun (WGS) entry which is preliminary data.</text>
</comment>
<comment type="similarity">
    <text evidence="1">Belongs to the HEM-1/HEM-2 family.</text>
</comment>
<proteinExistence type="inferred from homology"/>
<gene>
    <name evidence="3" type="ORF">M0811_08240</name>
</gene>
<sequence>MEKFADKSTILIEHQKGILVQIYNLKQKYDDPNQIPQLWNDERFNGLLKKSYKKFGESQTNEKIFLHPQFDILKKESESIFTETTEPFFILKNAATLCKEVLKFLDSAVTKIYCFSFELNRTVTEYFMDIFVNYAKIHLLLSQFESRKKVVLLYNVTHKIEKKNSHQIFLKLLNLLLQLIHQKKSFNSDDIRKKGLLSITLKENLLPYPIKDPSYYFLQDFQRLIEWTVYGIAFCPQTFYKDIMVQIAELALTNLYVIPVYREIVFYPHEPMETMLGSSLFKKMKISKKRKVISNALNNCLANAYDNQEKYRLFLVKEISTLFHLLKSRPGLIPQKINIAFASLGLSYYQILWYLNHFNKLSSKSKAKSSNEFQYGTFVQLIYFVAKLSQLILKYHSIVRKYYIINMHKNDFATLEEFYQKFFLNSKTLSHQIIESNINILKTTSPEQNEQDFDLSEIFLNWFRCEAELSEKGLEEQELQISKLSNFPKILMKHLDNLKIIGILEERLDSICGLFHLFPYLNDLLLIYRESITNLQFNQQYVSSFIDIVLKSNKICHAFFPEESIKIGEISVHFVERFLVLISSRISGLVRTIGGAKKGFSFLSEQLRPIIVAKHLINTQKAEQKGHGYNITIPGAESLYMDRSKIQELYDWKLQLHQLCSAIEDFPHFIIYDTQFMPSKFIEEALELAIKTHFMKYIYTETEPKFIQRPSIFLNRISSLVYSLKLVQDNLKIDVMKIARSVLLSQVYANSPGPQGQLLSWENPPDIHGTILSSYVEFFENFISNYILKGVVYSELSRCFASRHGMPFRADFYFETSEMIALCDFLGPYGVMALDNTCLDIITKLIITVKEILVQNETLLIEYEKCYWKPEKTSELLKKFVEIDHLITVSIHIGAILKLREMLYDGLEKSIQNNSSLIYENVSIAFKQYLQNPFGKEELLDMDCLAQSIGISRKRRVDHAFTAAIQTRRKKVSLGGMWESIPYLYAAGFTSSIWTESKYIPDIEGHSNNSHCIVQCIQKMLEFQFILSEERDFVFQEGERLLSNYHHKFIEVSSFVLFQIPNISDKKFPIGSMFMILDKFANSSPFISREFLEEFAPYILLTTFYGQYIRQFEKDELDIIKTDQIDEPSQNTNEIEKPIDENEQNNSHIENDN</sequence>
<organism evidence="3 4">
    <name type="scientific">Anaeramoeba ignava</name>
    <name type="common">Anaerobic marine amoeba</name>
    <dbReference type="NCBI Taxonomy" id="1746090"/>
    <lineage>
        <taxon>Eukaryota</taxon>
        <taxon>Metamonada</taxon>
        <taxon>Anaeramoebidae</taxon>
        <taxon>Anaeramoeba</taxon>
    </lineage>
</organism>
<name>A0A9Q0LJC1_ANAIG</name>
<dbReference type="Pfam" id="PF09735">
    <property type="entry name" value="Nckap1"/>
    <property type="match status" value="1"/>
</dbReference>
<dbReference type="PANTHER" id="PTHR12093:SF10">
    <property type="entry name" value="MEMBRANE-ASSOCIATED PROTEIN HEM"/>
    <property type="match status" value="1"/>
</dbReference>
<dbReference type="InterPro" id="IPR019137">
    <property type="entry name" value="Nck-associated_protein-1"/>
</dbReference>
<dbReference type="GO" id="GO:0030866">
    <property type="term" value="P:cortical actin cytoskeleton organization"/>
    <property type="evidence" value="ECO:0007669"/>
    <property type="project" value="TreeGrafter"/>
</dbReference>
<dbReference type="OrthoDB" id="548214at2759"/>
<keyword evidence="4" id="KW-1185">Reference proteome</keyword>
<protein>
    <submittedName>
        <fullName evidence="3">Nck-associated protein</fullName>
    </submittedName>
</protein>
<dbReference type="GO" id="GO:0031209">
    <property type="term" value="C:SCAR complex"/>
    <property type="evidence" value="ECO:0007669"/>
    <property type="project" value="TreeGrafter"/>
</dbReference>